<sequence length="99" mass="11006">MFETCLTTLAGLSASCSQYVWGVGRPRTGSDAVIQTSPHFSRDAEPGSFQQHQRAEWRTEQLTVRRTARKTLTGGEGCSFAVFPLISSKPKENKPFQQE</sequence>
<evidence type="ECO:0000313" key="1">
    <source>
        <dbReference type="EMBL" id="CAD7399580.1"/>
    </source>
</evidence>
<protein>
    <submittedName>
        <fullName evidence="1">Uncharacterized protein</fullName>
    </submittedName>
</protein>
<dbReference type="AlphaFoldDB" id="A0A7R9GVP9"/>
<organism evidence="1">
    <name type="scientific">Timema poppense</name>
    <name type="common">Walking stick</name>
    <dbReference type="NCBI Taxonomy" id="170557"/>
    <lineage>
        <taxon>Eukaryota</taxon>
        <taxon>Metazoa</taxon>
        <taxon>Ecdysozoa</taxon>
        <taxon>Arthropoda</taxon>
        <taxon>Hexapoda</taxon>
        <taxon>Insecta</taxon>
        <taxon>Pterygota</taxon>
        <taxon>Neoptera</taxon>
        <taxon>Polyneoptera</taxon>
        <taxon>Phasmatodea</taxon>
        <taxon>Timematodea</taxon>
        <taxon>Timematoidea</taxon>
        <taxon>Timematidae</taxon>
        <taxon>Timema</taxon>
    </lineage>
</organism>
<proteinExistence type="predicted"/>
<name>A0A7R9GVP9_TIMPO</name>
<dbReference type="EMBL" id="OD000866">
    <property type="protein sequence ID" value="CAD7399580.1"/>
    <property type="molecule type" value="Genomic_DNA"/>
</dbReference>
<gene>
    <name evidence="1" type="ORF">TPSB3V08_LOCUS2224</name>
</gene>
<accession>A0A7R9GVP9</accession>
<reference evidence="1" key="1">
    <citation type="submission" date="2020-11" db="EMBL/GenBank/DDBJ databases">
        <authorList>
            <person name="Tran Van P."/>
        </authorList>
    </citation>
    <scope>NUCLEOTIDE SEQUENCE</scope>
</reference>